<keyword evidence="3" id="KW-1185">Reference proteome</keyword>
<protein>
    <submittedName>
        <fullName evidence="2">Uncharacterized protein</fullName>
    </submittedName>
</protein>
<comment type="caution">
    <text evidence="2">The sequence shown here is derived from an EMBL/GenBank/DDBJ whole genome shotgun (WGS) entry which is preliminary data.</text>
</comment>
<feature type="region of interest" description="Disordered" evidence="1">
    <location>
        <begin position="146"/>
        <end position="171"/>
    </location>
</feature>
<accession>A0ABU4LWW8</accession>
<proteinExistence type="predicted"/>
<dbReference type="RefSeq" id="WP_319166589.1">
    <property type="nucleotide sequence ID" value="NZ_JARAWP010000011.1"/>
</dbReference>
<name>A0ABU4LWW8_9ACTN</name>
<evidence type="ECO:0000256" key="1">
    <source>
        <dbReference type="SAM" id="MobiDB-lite"/>
    </source>
</evidence>
<organism evidence="2 3">
    <name type="scientific">Streptomyces acidiscabies</name>
    <dbReference type="NCBI Taxonomy" id="42234"/>
    <lineage>
        <taxon>Bacteria</taxon>
        <taxon>Bacillati</taxon>
        <taxon>Actinomycetota</taxon>
        <taxon>Actinomycetes</taxon>
        <taxon>Kitasatosporales</taxon>
        <taxon>Streptomycetaceae</taxon>
        <taxon>Streptomyces</taxon>
    </lineage>
</organism>
<evidence type="ECO:0000313" key="2">
    <source>
        <dbReference type="EMBL" id="MDX3020001.1"/>
    </source>
</evidence>
<dbReference type="Proteomes" id="UP001272987">
    <property type="component" value="Unassembled WGS sequence"/>
</dbReference>
<reference evidence="2 3" key="1">
    <citation type="journal article" date="2023" name="Microb. Genom.">
        <title>Mesoterricola silvestris gen. nov., sp. nov., Mesoterricola sediminis sp. nov., Geothrix oryzae sp. nov., Geothrix edaphica sp. nov., Geothrix rubra sp. nov., and Geothrix limicola sp. nov., six novel members of Acidobacteriota isolated from soils.</title>
        <authorList>
            <person name="Weisberg A.J."/>
            <person name="Pearce E."/>
            <person name="Kramer C.G."/>
            <person name="Chang J.H."/>
            <person name="Clarke C.R."/>
        </authorList>
    </citation>
    <scope>NUCLEOTIDE SEQUENCE [LARGE SCALE GENOMIC DNA]</scope>
    <source>
        <strain evidence="2 3">NB05-1H</strain>
    </source>
</reference>
<sequence length="171" mass="19070">MKQTELSLCVVKQGNPTGAYTDSRMPIDDLMAEDAAAIRAGKALMLEVRLLRKEPSTSVPVVVDTLFNRVASPESVGTYSHPSQIVDPQLRREATDMWASQFRGLLSQDVRHRGRTYRVQHLEGMDRDGGEEGYLTGFAVCRRTDPAPSGRPCNPKRLPLHELKPVTRRNA</sequence>
<dbReference type="EMBL" id="JARAWP010000011">
    <property type="protein sequence ID" value="MDX3020001.1"/>
    <property type="molecule type" value="Genomic_DNA"/>
</dbReference>
<evidence type="ECO:0000313" key="3">
    <source>
        <dbReference type="Proteomes" id="UP001272987"/>
    </source>
</evidence>
<gene>
    <name evidence="2" type="ORF">PV666_19230</name>
</gene>